<dbReference type="InterPro" id="IPR050223">
    <property type="entry name" value="D-isomer_2-hydroxyacid_DH"/>
</dbReference>
<feature type="domain" description="D-isomer specific 2-hydroxyacid dehydrogenase catalytic" evidence="5">
    <location>
        <begin position="29"/>
        <end position="309"/>
    </location>
</feature>
<organism evidence="7 8">
    <name type="scientific">Paraburkholderia caribensis MBA4</name>
    <dbReference type="NCBI Taxonomy" id="1323664"/>
    <lineage>
        <taxon>Bacteria</taxon>
        <taxon>Pseudomonadati</taxon>
        <taxon>Pseudomonadota</taxon>
        <taxon>Betaproteobacteria</taxon>
        <taxon>Burkholderiales</taxon>
        <taxon>Burkholderiaceae</taxon>
        <taxon>Paraburkholderia</taxon>
    </lineage>
</organism>
<dbReference type="InterPro" id="IPR006139">
    <property type="entry name" value="D-isomer_2_OHA_DH_cat_dom"/>
</dbReference>
<dbReference type="PANTHER" id="PTHR10996">
    <property type="entry name" value="2-HYDROXYACID DEHYDROGENASE-RELATED"/>
    <property type="match status" value="1"/>
</dbReference>
<dbReference type="RefSeq" id="WP_035998111.1">
    <property type="nucleotide sequence ID" value="NZ_CP012747.1"/>
</dbReference>
<dbReference type="GO" id="GO:0051287">
    <property type="term" value="F:NAD binding"/>
    <property type="evidence" value="ECO:0007669"/>
    <property type="project" value="InterPro"/>
</dbReference>
<dbReference type="InterPro" id="IPR006140">
    <property type="entry name" value="D-isomer_DH_NAD-bd"/>
</dbReference>
<dbReference type="SUPFAM" id="SSF52283">
    <property type="entry name" value="Formate/glycerate dehydrogenase catalytic domain-like"/>
    <property type="match status" value="1"/>
</dbReference>
<dbReference type="GO" id="GO:0016618">
    <property type="term" value="F:hydroxypyruvate reductase [NAD(P)H] activity"/>
    <property type="evidence" value="ECO:0007669"/>
    <property type="project" value="TreeGrafter"/>
</dbReference>
<name>A0A0P0RIN5_9BURK</name>
<keyword evidence="2 4" id="KW-0560">Oxidoreductase</keyword>
<evidence type="ECO:0000313" key="8">
    <source>
        <dbReference type="Proteomes" id="UP000019146"/>
    </source>
</evidence>
<evidence type="ECO:0000256" key="2">
    <source>
        <dbReference type="ARBA" id="ARBA00023002"/>
    </source>
</evidence>
<evidence type="ECO:0000256" key="1">
    <source>
        <dbReference type="ARBA" id="ARBA00022857"/>
    </source>
</evidence>
<dbReference type="Pfam" id="PF02826">
    <property type="entry name" value="2-Hacid_dh_C"/>
    <property type="match status" value="1"/>
</dbReference>
<dbReference type="CDD" id="cd12156">
    <property type="entry name" value="HPPR"/>
    <property type="match status" value="1"/>
</dbReference>
<dbReference type="Gene3D" id="3.40.50.720">
    <property type="entry name" value="NAD(P)-binding Rossmann-like Domain"/>
    <property type="match status" value="2"/>
</dbReference>
<dbReference type="PROSITE" id="PS00065">
    <property type="entry name" value="D_2_HYDROXYACID_DH_1"/>
    <property type="match status" value="1"/>
</dbReference>
<protein>
    <submittedName>
        <fullName evidence="7">D-3-phosphoglycerate dehydrogenase</fullName>
    </submittedName>
</protein>
<sequence length="314" mass="33696">MAHRLLIPQGALLPALQARLEKKYDARILPTTQQEQQDFLAAEGAGIEALATNPKFGARAPLLDALPNLKVVSSLGVGLDGLDLNLLRERNIAVGYTPEVLNDCVADIAFALLLNVARGITKADAFVRRGDWKKGGFPMTTRVSGKRIGIIGLGRIGSVIARRALGFDMDVRYHNRRPVEGSQFQYVQTPVELAEWADFLVLASAGGASTNKLVSNEVLDALGPKGFLINVARGSVVDEKVLIEYLREGRIAGAGLDVFEEEPGVPAELASLENVVLTPHVASNTVETRAAMMQRAEDNLDSFFAGQGVISSAL</sequence>
<dbReference type="KEGG" id="bcai:K788_0000469"/>
<dbReference type="PANTHER" id="PTHR10996:SF178">
    <property type="entry name" value="2-HYDROXYACID DEHYDROGENASE YGL185C-RELATED"/>
    <property type="match status" value="1"/>
</dbReference>
<dbReference type="FunFam" id="3.40.50.720:FF:000213">
    <property type="entry name" value="Putative 2-hydroxyacid dehydrogenase"/>
    <property type="match status" value="1"/>
</dbReference>
<keyword evidence="3" id="KW-0520">NAD</keyword>
<reference evidence="7 8" key="1">
    <citation type="journal article" date="2014" name="Genome Announc.">
        <title>Draft Genome Sequence of the Haloacid-Degrading Burkholderia caribensis Strain MBA4.</title>
        <authorList>
            <person name="Pan Y."/>
            <person name="Kong K.F."/>
            <person name="Tsang J.S."/>
        </authorList>
    </citation>
    <scope>NUCLEOTIDE SEQUENCE [LARGE SCALE GENOMIC DNA]</scope>
    <source>
        <strain evidence="7 8">MBA4</strain>
    </source>
</reference>
<evidence type="ECO:0000256" key="3">
    <source>
        <dbReference type="ARBA" id="ARBA00023027"/>
    </source>
</evidence>
<dbReference type="InterPro" id="IPR029752">
    <property type="entry name" value="D-isomer_DH_CS1"/>
</dbReference>
<dbReference type="Pfam" id="PF00389">
    <property type="entry name" value="2-Hacid_dh"/>
    <property type="match status" value="1"/>
</dbReference>
<dbReference type="EMBL" id="CP012747">
    <property type="protein sequence ID" value="ALL68487.1"/>
    <property type="molecule type" value="Genomic_DNA"/>
</dbReference>
<dbReference type="Proteomes" id="UP000019146">
    <property type="component" value="Chromosome 2"/>
</dbReference>
<gene>
    <name evidence="7" type="ORF">K788_0000469</name>
</gene>
<keyword evidence="1" id="KW-0521">NADP</keyword>
<dbReference type="SUPFAM" id="SSF51735">
    <property type="entry name" value="NAD(P)-binding Rossmann-fold domains"/>
    <property type="match status" value="1"/>
</dbReference>
<feature type="domain" description="D-isomer specific 2-hydroxyacid dehydrogenase NAD-binding" evidence="6">
    <location>
        <begin position="110"/>
        <end position="282"/>
    </location>
</feature>
<evidence type="ECO:0000259" key="6">
    <source>
        <dbReference type="Pfam" id="PF02826"/>
    </source>
</evidence>
<dbReference type="GeneID" id="69972198"/>
<dbReference type="InterPro" id="IPR036291">
    <property type="entry name" value="NAD(P)-bd_dom_sf"/>
</dbReference>
<dbReference type="GO" id="GO:0005829">
    <property type="term" value="C:cytosol"/>
    <property type="evidence" value="ECO:0007669"/>
    <property type="project" value="TreeGrafter"/>
</dbReference>
<dbReference type="AlphaFoldDB" id="A0A0P0RIN5"/>
<evidence type="ECO:0000256" key="4">
    <source>
        <dbReference type="RuleBase" id="RU003719"/>
    </source>
</evidence>
<evidence type="ECO:0000313" key="7">
    <source>
        <dbReference type="EMBL" id="ALL68487.1"/>
    </source>
</evidence>
<proteinExistence type="inferred from homology"/>
<evidence type="ECO:0000259" key="5">
    <source>
        <dbReference type="Pfam" id="PF00389"/>
    </source>
</evidence>
<accession>A0A0P0RIN5</accession>
<dbReference type="GO" id="GO:0030267">
    <property type="term" value="F:glyoxylate reductase (NADPH) activity"/>
    <property type="evidence" value="ECO:0007669"/>
    <property type="project" value="TreeGrafter"/>
</dbReference>
<comment type="similarity">
    <text evidence="4">Belongs to the D-isomer specific 2-hydroxyacid dehydrogenase family.</text>
</comment>